<dbReference type="SUPFAM" id="SSF82171">
    <property type="entry name" value="DPP6 N-terminal domain-like"/>
    <property type="match status" value="1"/>
</dbReference>
<sequence length="317" mass="35091">MNAIFLRLKMLTAATLITVCGTLPVLGQATLLDSTAHPEVFAPGVISSASSEWSTSMSPRGDTVFFCRGASYWTVCYATKVAGQWTRPRVAPFSGRYNDTDPFISPDGKRLFFVSNRPMTGNGEPQKNYHLWYVDRVANHSWSAPKHLDSPVNLDGSNNYAPSVSAKGTLFFCSRGREGNKGMCGYFAKWLGDHYAKPERLILLGDEDVQDPFIAPDESYIIFLSGKDLYYSRKDGQTWAKAEKLGPQVNNGDPNSSPYISPDGKTLYYSSSRVKGFYKRDLSAPPLDFDAVEAESKSVFNSDSNILLIPVQTLNKK</sequence>
<comment type="caution">
    <text evidence="2">The sequence shown here is derived from an EMBL/GenBank/DDBJ whole genome shotgun (WGS) entry which is preliminary data.</text>
</comment>
<dbReference type="CDD" id="cd15482">
    <property type="entry name" value="Sialidase_non-viral"/>
    <property type="match status" value="1"/>
</dbReference>
<dbReference type="AlphaFoldDB" id="A0A965ZG32"/>
<dbReference type="Proteomes" id="UP000638732">
    <property type="component" value="Unassembled WGS sequence"/>
</dbReference>
<dbReference type="RefSeq" id="WP_166585085.1">
    <property type="nucleotide sequence ID" value="NZ_WWEO01000040.1"/>
</dbReference>
<dbReference type="Pfam" id="PF07676">
    <property type="entry name" value="PD40"/>
    <property type="match status" value="3"/>
</dbReference>
<accession>A0A965ZG32</accession>
<dbReference type="InterPro" id="IPR011659">
    <property type="entry name" value="WD40"/>
</dbReference>
<evidence type="ECO:0008006" key="4">
    <source>
        <dbReference type="Google" id="ProtNLM"/>
    </source>
</evidence>
<keyword evidence="3" id="KW-1185">Reference proteome</keyword>
<dbReference type="EMBL" id="WWEO01000040">
    <property type="protein sequence ID" value="NCD69106.1"/>
    <property type="molecule type" value="Genomic_DNA"/>
</dbReference>
<evidence type="ECO:0000313" key="3">
    <source>
        <dbReference type="Proteomes" id="UP000638732"/>
    </source>
</evidence>
<name>A0A965ZG32_9SPHI</name>
<evidence type="ECO:0000313" key="2">
    <source>
        <dbReference type="EMBL" id="NCD69106.1"/>
    </source>
</evidence>
<proteinExistence type="inferred from homology"/>
<dbReference type="Gene3D" id="2.120.10.30">
    <property type="entry name" value="TolB, C-terminal domain"/>
    <property type="match status" value="1"/>
</dbReference>
<comment type="similarity">
    <text evidence="1">Belongs to the TolB family.</text>
</comment>
<organism evidence="2 3">
    <name type="scientific">Mucilaginibacter agri</name>
    <dbReference type="NCBI Taxonomy" id="2695265"/>
    <lineage>
        <taxon>Bacteria</taxon>
        <taxon>Pseudomonadati</taxon>
        <taxon>Bacteroidota</taxon>
        <taxon>Sphingobacteriia</taxon>
        <taxon>Sphingobacteriales</taxon>
        <taxon>Sphingobacteriaceae</taxon>
        <taxon>Mucilaginibacter</taxon>
    </lineage>
</organism>
<reference evidence="2" key="1">
    <citation type="submission" date="2020-01" db="EMBL/GenBank/DDBJ databases">
        <authorList>
            <person name="Seo Y.L."/>
        </authorList>
    </citation>
    <scope>NUCLEOTIDE SEQUENCE</scope>
    <source>
        <strain evidence="2">R11</strain>
    </source>
</reference>
<evidence type="ECO:0000256" key="1">
    <source>
        <dbReference type="ARBA" id="ARBA00009820"/>
    </source>
</evidence>
<protein>
    <recommendedName>
        <fullName evidence="4">WD40-like Beta Propeller Repeat</fullName>
    </recommendedName>
</protein>
<gene>
    <name evidence="2" type="ORF">GSY63_07040</name>
</gene>
<reference evidence="2" key="2">
    <citation type="submission" date="2020-10" db="EMBL/GenBank/DDBJ databases">
        <title>Mucilaginibacter sp. nov., isolated from soil.</title>
        <authorList>
            <person name="Jeon C.O."/>
        </authorList>
    </citation>
    <scope>NUCLEOTIDE SEQUENCE</scope>
    <source>
        <strain evidence="2">R11</strain>
    </source>
</reference>
<dbReference type="PANTHER" id="PTHR36842">
    <property type="entry name" value="PROTEIN TOLB HOMOLOG"/>
    <property type="match status" value="1"/>
</dbReference>
<dbReference type="InterPro" id="IPR011042">
    <property type="entry name" value="6-blade_b-propeller_TolB-like"/>
</dbReference>